<dbReference type="Proteomes" id="UP000829398">
    <property type="component" value="Chromosome 3"/>
</dbReference>
<evidence type="ECO:0000313" key="1">
    <source>
        <dbReference type="EMBL" id="KAH9777313.1"/>
    </source>
</evidence>
<organism evidence="1 2">
    <name type="scientific">Citrus sinensis</name>
    <name type="common">Sweet orange</name>
    <name type="synonym">Citrus aurantium var. sinensis</name>
    <dbReference type="NCBI Taxonomy" id="2711"/>
    <lineage>
        <taxon>Eukaryota</taxon>
        <taxon>Viridiplantae</taxon>
        <taxon>Streptophyta</taxon>
        <taxon>Embryophyta</taxon>
        <taxon>Tracheophyta</taxon>
        <taxon>Spermatophyta</taxon>
        <taxon>Magnoliopsida</taxon>
        <taxon>eudicotyledons</taxon>
        <taxon>Gunneridae</taxon>
        <taxon>Pentapetalae</taxon>
        <taxon>rosids</taxon>
        <taxon>malvids</taxon>
        <taxon>Sapindales</taxon>
        <taxon>Rutaceae</taxon>
        <taxon>Aurantioideae</taxon>
        <taxon>Citrus</taxon>
    </lineage>
</organism>
<accession>A0ACB8LVJ5</accession>
<keyword evidence="2" id="KW-1185">Reference proteome</keyword>
<dbReference type="EMBL" id="CM039172">
    <property type="protein sequence ID" value="KAH9777313.1"/>
    <property type="molecule type" value="Genomic_DNA"/>
</dbReference>
<sequence>MAPTTAATKSTSFHHRIITLDAGVSKSIHTLFHTSIPGSLLLLLEYSADFRFSFPLALSLYFTPVRRPYLIQFLVGLLVDLLFVGLVKSIFRRSRPLYNPDMKPAVSIDHFSFPSGHASRVFFVASFVSLLDDFSGNCWLVLGVWTWAVLTSCSRVLLGRHFVSDVLAGACLGVLEAAFVFRFLKLKLLILLSIGDGFFCAVPYFLLDIAWVLAESALLIPWCVVESIQSYKAYGGRVCILYCLLRPCSLLLNRDSSRYSRSSVPSLDDQHEKSMANTTEQDKSPLNGFIAYLMPTFH</sequence>
<reference evidence="2" key="1">
    <citation type="journal article" date="2023" name="Hortic. Res.">
        <title>A chromosome-level phased genome enabling allele-level studies in sweet orange: a case study on citrus Huanglongbing tolerance.</title>
        <authorList>
            <person name="Wu B."/>
            <person name="Yu Q."/>
            <person name="Deng Z."/>
            <person name="Duan Y."/>
            <person name="Luo F."/>
            <person name="Gmitter F. Jr."/>
        </authorList>
    </citation>
    <scope>NUCLEOTIDE SEQUENCE [LARGE SCALE GENOMIC DNA]</scope>
    <source>
        <strain evidence="2">cv. Valencia</strain>
    </source>
</reference>
<comment type="caution">
    <text evidence="1">The sequence shown here is derived from an EMBL/GenBank/DDBJ whole genome shotgun (WGS) entry which is preliminary data.</text>
</comment>
<name>A0ACB8LVJ5_CITSI</name>
<protein>
    <submittedName>
        <fullName evidence="1">Lipid phosphate phosphatase beta</fullName>
    </submittedName>
</protein>
<evidence type="ECO:0000313" key="2">
    <source>
        <dbReference type="Proteomes" id="UP000829398"/>
    </source>
</evidence>
<proteinExistence type="predicted"/>
<gene>
    <name evidence="1" type="ORF">KPL71_006975</name>
</gene>